<evidence type="ECO:0000313" key="6">
    <source>
        <dbReference type="EMBL" id="PKA39492.1"/>
    </source>
</evidence>
<comment type="caution">
    <text evidence="6">The sequence shown here is derived from an EMBL/GenBank/DDBJ whole genome shotgun (WGS) entry which is preliminary data.</text>
</comment>
<dbReference type="GO" id="GO:0046872">
    <property type="term" value="F:metal ion binding"/>
    <property type="evidence" value="ECO:0007669"/>
    <property type="project" value="UniProtKB-KW"/>
</dbReference>
<accession>A0A2N0D0C0</accession>
<dbReference type="CDD" id="cd07720">
    <property type="entry name" value="OPHC2-like_MBL-fold"/>
    <property type="match status" value="1"/>
</dbReference>
<dbReference type="PANTHER" id="PTHR42978">
    <property type="entry name" value="QUORUM-QUENCHING LACTONASE YTNP-RELATED-RELATED"/>
    <property type="match status" value="1"/>
</dbReference>
<evidence type="ECO:0000313" key="7">
    <source>
        <dbReference type="Proteomes" id="UP000232164"/>
    </source>
</evidence>
<comment type="similarity">
    <text evidence="1">Belongs to the metallo-beta-lactamase superfamily.</text>
</comment>
<dbReference type="AlphaFoldDB" id="A0A2N0D0C0"/>
<evidence type="ECO:0000256" key="4">
    <source>
        <dbReference type="ARBA" id="ARBA00022833"/>
    </source>
</evidence>
<keyword evidence="2" id="KW-0479">Metal-binding</keyword>
<dbReference type="Pfam" id="PF00753">
    <property type="entry name" value="Lactamase_B"/>
    <property type="match status" value="1"/>
</dbReference>
<dbReference type="InterPro" id="IPR001279">
    <property type="entry name" value="Metallo-B-lactamas"/>
</dbReference>
<name>A0A2N0D0C0_RHISU</name>
<feature type="domain" description="Metallo-beta-lactamase" evidence="5">
    <location>
        <begin position="58"/>
        <end position="260"/>
    </location>
</feature>
<dbReference type="Proteomes" id="UP000232164">
    <property type="component" value="Unassembled WGS sequence"/>
</dbReference>
<protein>
    <submittedName>
        <fullName evidence="6">MBL fold metallo-hydrolase</fullName>
    </submittedName>
</protein>
<gene>
    <name evidence="6" type="ORF">CWR43_32475</name>
</gene>
<dbReference type="InterPro" id="IPR051013">
    <property type="entry name" value="MBL_superfamily_lactonases"/>
</dbReference>
<organism evidence="6 7">
    <name type="scientific">Rhizobium sullae</name>
    <name type="common">Rhizobium hedysari</name>
    <dbReference type="NCBI Taxonomy" id="50338"/>
    <lineage>
        <taxon>Bacteria</taxon>
        <taxon>Pseudomonadati</taxon>
        <taxon>Pseudomonadota</taxon>
        <taxon>Alphaproteobacteria</taxon>
        <taxon>Hyphomicrobiales</taxon>
        <taxon>Rhizobiaceae</taxon>
        <taxon>Rhizobium/Agrobacterium group</taxon>
        <taxon>Rhizobium</taxon>
    </lineage>
</organism>
<dbReference type="RefSeq" id="WP_100773050.1">
    <property type="nucleotide sequence ID" value="NZ_PIQN01000028.1"/>
</dbReference>
<dbReference type="SMART" id="SM00849">
    <property type="entry name" value="Lactamase_B"/>
    <property type="match status" value="1"/>
</dbReference>
<dbReference type="Gene3D" id="3.60.15.10">
    <property type="entry name" value="Ribonuclease Z/Hydroxyacylglutathione hydrolase-like"/>
    <property type="match status" value="1"/>
</dbReference>
<dbReference type="SUPFAM" id="SSF56281">
    <property type="entry name" value="Metallo-hydrolase/oxidoreductase"/>
    <property type="match status" value="1"/>
</dbReference>
<keyword evidence="4" id="KW-0862">Zinc</keyword>
<dbReference type="PANTHER" id="PTHR42978:SF6">
    <property type="entry name" value="QUORUM-QUENCHING LACTONASE YTNP-RELATED"/>
    <property type="match status" value="1"/>
</dbReference>
<proteinExistence type="inferred from homology"/>
<evidence type="ECO:0000256" key="1">
    <source>
        <dbReference type="ARBA" id="ARBA00007749"/>
    </source>
</evidence>
<evidence type="ECO:0000256" key="3">
    <source>
        <dbReference type="ARBA" id="ARBA00022801"/>
    </source>
</evidence>
<evidence type="ECO:0000256" key="2">
    <source>
        <dbReference type="ARBA" id="ARBA00022723"/>
    </source>
</evidence>
<dbReference type="InterPro" id="IPR036866">
    <property type="entry name" value="RibonucZ/Hydroxyglut_hydro"/>
</dbReference>
<evidence type="ECO:0000259" key="5">
    <source>
        <dbReference type="SMART" id="SM00849"/>
    </source>
</evidence>
<dbReference type="GO" id="GO:0016787">
    <property type="term" value="F:hydrolase activity"/>
    <property type="evidence" value="ECO:0007669"/>
    <property type="project" value="UniProtKB-KW"/>
</dbReference>
<reference evidence="6 7" key="1">
    <citation type="submission" date="2017-11" db="EMBL/GenBank/DDBJ databases">
        <authorList>
            <person name="Han C.G."/>
        </authorList>
    </citation>
    <scope>NUCLEOTIDE SEQUENCE [LARGE SCALE GENOMIC DNA]</scope>
    <source>
        <strain evidence="6 7">HCNT1</strain>
    </source>
</reference>
<keyword evidence="3 6" id="KW-0378">Hydrolase</keyword>
<sequence length="286" mass="31068">MSNPGAFYNLKHGTFDITVLSDGPIVLGGEIFAPEGSDSERENIVSRLGGAENTADAQSNIPLIVTSEDTILVDVGAGRLFQPGEGQLEANLNSVGVNARDVTKVVISHAHPDHIWGMLREDGTLRFPNAHFYVSRDEWDFWTGEKARELPDAVQPFVAGARRDLTAIANHVTFVGDGDEVVPGLRVLSTPGHTPGHISLVLDGEAPLIITVDATASQIVSFEHPDWSFGFDMDPEQARITRRALLERAAKDNATLIGYHWSYPGVGSVRKEGETFKFSPVEEVQS</sequence>
<reference evidence="6 7" key="2">
    <citation type="submission" date="2017-12" db="EMBL/GenBank/DDBJ databases">
        <title>Genome sequence of Rhizobium sullae HCNT1 isolated from Sulla coronaria nodules and featuring peculiar denitrification phenotypes.</title>
        <authorList>
            <person name="De Diego-Diaz B."/>
            <person name="Treu L."/>
            <person name="Campanaro S."/>
            <person name="Da Silva Duarte V."/>
            <person name="Basaglia M."/>
            <person name="Favaro L."/>
            <person name="Casella S."/>
            <person name="Squartini A."/>
        </authorList>
    </citation>
    <scope>NUCLEOTIDE SEQUENCE [LARGE SCALE GENOMIC DNA]</scope>
    <source>
        <strain evidence="6 7">HCNT1</strain>
    </source>
</reference>
<dbReference type="EMBL" id="PIQN01000028">
    <property type="protein sequence ID" value="PKA39492.1"/>
    <property type="molecule type" value="Genomic_DNA"/>
</dbReference>